<dbReference type="InterPro" id="IPR013519">
    <property type="entry name" value="Int_alpha_beta-p"/>
</dbReference>
<protein>
    <submittedName>
        <fullName evidence="5">Phage tail protein</fullName>
    </submittedName>
</protein>
<dbReference type="Gene3D" id="2.130.10.130">
    <property type="entry name" value="Integrin alpha, N-terminal"/>
    <property type="match status" value="1"/>
</dbReference>
<keyword evidence="1" id="KW-0732">Signal</keyword>
<keyword evidence="6" id="KW-1185">Reference proteome</keyword>
<keyword evidence="2" id="KW-0677">Repeat</keyword>
<sequence length="836" mass="87100">MANFPGLILTNAGRQLQAKAQIGQQLQFTRVALGSGYEPAEPESLTALVDEKQSLSIQSFEVIGDGTSKIRAILTNEGVSTGFFVREIGVFARDPDTLEEQLYAYSNSGTQSDFLPAEGGATVVEQIFDLVTVIGNAANVTAVIDDYITLATKADIEEIRPYILPEGGLTGQLLRKATNAEGDTEWFDPAETLNVHVHSITEERIAVEGQQVFNLAETRTQGLAVYKNGDRLPPSQWSALNATQVRLDQACAAGDQLQFVNNEEVGVNSLARVSLTGPDLVYPGSSNTYTITDYDDFSTYTVVTDVGTASITGDTITLDIDAGEAAGNLTLTVTRNNGNSAFSIAVGSQTIAAPEVLNPANGATDVGETPTLTTSAFATYPSGADTHASTDWQVATDAAFTAVVWESLGDVSNLESIAVPPGTLSTSTTYYVRARHSGSSLGASGWSNAVSFITKDRFYPSDEVATLLASDGNAYDEFGFSVDISADGAVAVVGARYDSDIQDKGGSAYIFTSTGGSWQQVIKLTAPTVRYYGLFGDSVSISDDATVIAISESNVENGVHVFRFDGSSYIHSATLPEKAYSIAVSGDGATIVIGNAVDSTEASNAGILKVYTFDGSNWVFVQSLTAPDAAQNDYLGMAVAINGDGSTVVGGAPSKNLDNGAAYIFSNSGSGYTSAAILTSDMPGTTRFGIDVALDASGAVCAIGSDYDGSVVSNGGAAFIYRDSDGYSLEAKVSPSDVASNDNFARAISLSNDGSLLLCGAPLNDQHGSTNGMAYVFSGQNGSWSELGKIYGAGANMQSANFGQSVSISGDKTRAIVGAFYSDSSGTNSGSAHIFE</sequence>
<dbReference type="InterPro" id="IPR022225">
    <property type="entry name" value="Phage_tail_fibre_N"/>
</dbReference>
<evidence type="ECO:0000256" key="3">
    <source>
        <dbReference type="ARBA" id="ARBA00023180"/>
    </source>
</evidence>
<gene>
    <name evidence="5" type="ORF">H9C73_02770</name>
</gene>
<evidence type="ECO:0000313" key="6">
    <source>
        <dbReference type="Proteomes" id="UP000810171"/>
    </source>
</evidence>
<dbReference type="SMART" id="SM00191">
    <property type="entry name" value="Int_alpha"/>
    <property type="match status" value="3"/>
</dbReference>
<dbReference type="InterPro" id="IPR028994">
    <property type="entry name" value="Integrin_alpha_N"/>
</dbReference>
<comment type="caution">
    <text evidence="5">The sequence shown here is derived from an EMBL/GenBank/DDBJ whole genome shotgun (WGS) entry which is preliminary data.</text>
</comment>
<evidence type="ECO:0000256" key="1">
    <source>
        <dbReference type="ARBA" id="ARBA00022729"/>
    </source>
</evidence>
<dbReference type="InterPro" id="IPR013783">
    <property type="entry name" value="Ig-like_fold"/>
</dbReference>
<dbReference type="RefSeq" id="WP_209286257.1">
    <property type="nucleotide sequence ID" value="NZ_JACVEW010000003.1"/>
</dbReference>
<dbReference type="SUPFAM" id="SSF75011">
    <property type="entry name" value="3-carboxy-cis,cis-mucoante lactonizing enzyme"/>
    <property type="match status" value="1"/>
</dbReference>
<dbReference type="PANTHER" id="PTHR36220">
    <property type="entry name" value="UNNAMED PRODUCT"/>
    <property type="match status" value="1"/>
</dbReference>
<proteinExistence type="predicted"/>
<dbReference type="PANTHER" id="PTHR36220:SF1">
    <property type="entry name" value="GAMMA TUBULIN COMPLEX COMPONENT C-TERMINAL DOMAIN-CONTAINING PROTEIN"/>
    <property type="match status" value="1"/>
</dbReference>
<accession>A0ABS3Z7G1</accession>
<evidence type="ECO:0000313" key="5">
    <source>
        <dbReference type="EMBL" id="MBP0047647.1"/>
    </source>
</evidence>
<dbReference type="Proteomes" id="UP000810171">
    <property type="component" value="Unassembled WGS sequence"/>
</dbReference>
<name>A0ABS3Z7G1_9GAMM</name>
<evidence type="ECO:0000259" key="4">
    <source>
        <dbReference type="Pfam" id="PF12571"/>
    </source>
</evidence>
<dbReference type="EMBL" id="JACVEW010000003">
    <property type="protein sequence ID" value="MBP0047647.1"/>
    <property type="molecule type" value="Genomic_DNA"/>
</dbReference>
<organism evidence="5 6">
    <name type="scientific">Marinobacterium alkalitolerans</name>
    <dbReference type="NCBI Taxonomy" id="1542925"/>
    <lineage>
        <taxon>Bacteria</taxon>
        <taxon>Pseudomonadati</taxon>
        <taxon>Pseudomonadota</taxon>
        <taxon>Gammaproteobacteria</taxon>
        <taxon>Oceanospirillales</taxon>
        <taxon>Oceanospirillaceae</taxon>
        <taxon>Marinobacterium</taxon>
    </lineage>
</organism>
<keyword evidence="3" id="KW-0325">Glycoprotein</keyword>
<feature type="domain" description="Phage tail fibre protein N-terminal" evidence="4">
    <location>
        <begin position="7"/>
        <end position="153"/>
    </location>
</feature>
<evidence type="ECO:0000256" key="2">
    <source>
        <dbReference type="ARBA" id="ARBA00022737"/>
    </source>
</evidence>
<dbReference type="Pfam" id="PF12571">
    <property type="entry name" value="Phage_tail_fib"/>
    <property type="match status" value="1"/>
</dbReference>
<dbReference type="Gene3D" id="2.60.40.10">
    <property type="entry name" value="Immunoglobulins"/>
    <property type="match status" value="1"/>
</dbReference>
<dbReference type="Pfam" id="PF14312">
    <property type="entry name" value="FG-GAP_2"/>
    <property type="match status" value="4"/>
</dbReference>
<dbReference type="InterPro" id="IPR013517">
    <property type="entry name" value="FG-GAP"/>
</dbReference>
<reference evidence="5 6" key="1">
    <citation type="submission" date="2020-09" db="EMBL/GenBank/DDBJ databases">
        <authorList>
            <person name="Tanuku N.R.S."/>
        </authorList>
    </citation>
    <scope>NUCLEOTIDE SEQUENCE [LARGE SCALE GENOMIC DNA]</scope>
    <source>
        <strain evidence="5 6">AK62</strain>
    </source>
</reference>